<evidence type="ECO:0000259" key="3">
    <source>
        <dbReference type="PROSITE" id="PS50887"/>
    </source>
</evidence>
<dbReference type="InterPro" id="IPR001633">
    <property type="entry name" value="EAL_dom"/>
</dbReference>
<accession>A0A5R9PF03</accession>
<dbReference type="InterPro" id="IPR035919">
    <property type="entry name" value="EAL_sf"/>
</dbReference>
<dbReference type="Pfam" id="PF13185">
    <property type="entry name" value="GAF_2"/>
    <property type="match status" value="2"/>
</dbReference>
<dbReference type="SMART" id="SM00267">
    <property type="entry name" value="GGDEF"/>
    <property type="match status" value="1"/>
</dbReference>
<dbReference type="RefSeq" id="WP_138348392.1">
    <property type="nucleotide sequence ID" value="NZ_SROY01000002.1"/>
</dbReference>
<comment type="caution">
    <text evidence="4">The sequence shown here is derived from an EMBL/GenBank/DDBJ whole genome shotgun (WGS) entry which is preliminary data.</text>
</comment>
<dbReference type="InterPro" id="IPR029016">
    <property type="entry name" value="GAF-like_dom_sf"/>
</dbReference>
<keyword evidence="5" id="KW-1185">Reference proteome</keyword>
<gene>
    <name evidence="4" type="ORF">E5S66_06080</name>
</gene>
<dbReference type="CDD" id="cd01949">
    <property type="entry name" value="GGDEF"/>
    <property type="match status" value="1"/>
</dbReference>
<keyword evidence="1" id="KW-0175">Coiled coil</keyword>
<dbReference type="Pfam" id="PF00563">
    <property type="entry name" value="EAL"/>
    <property type="match status" value="1"/>
</dbReference>
<evidence type="ECO:0000313" key="5">
    <source>
        <dbReference type="Proteomes" id="UP000308508"/>
    </source>
</evidence>
<dbReference type="Gene3D" id="3.20.20.450">
    <property type="entry name" value="EAL domain"/>
    <property type="match status" value="1"/>
</dbReference>
<dbReference type="SMART" id="SM00065">
    <property type="entry name" value="GAF"/>
    <property type="match status" value="2"/>
</dbReference>
<protein>
    <submittedName>
        <fullName evidence="4">EAL domain-containing protein</fullName>
    </submittedName>
</protein>
<dbReference type="InterPro" id="IPR052155">
    <property type="entry name" value="Biofilm_reg_signaling"/>
</dbReference>
<dbReference type="SUPFAM" id="SSF55781">
    <property type="entry name" value="GAF domain-like"/>
    <property type="match status" value="2"/>
</dbReference>
<dbReference type="InterPro" id="IPR003018">
    <property type="entry name" value="GAF"/>
</dbReference>
<proteinExistence type="predicted"/>
<feature type="domain" description="GGDEF" evidence="3">
    <location>
        <begin position="563"/>
        <end position="696"/>
    </location>
</feature>
<organism evidence="4 5">
    <name type="scientific">Thermomonas fusca</name>
    <dbReference type="NCBI Taxonomy" id="215690"/>
    <lineage>
        <taxon>Bacteria</taxon>
        <taxon>Pseudomonadati</taxon>
        <taxon>Pseudomonadota</taxon>
        <taxon>Gammaproteobacteria</taxon>
        <taxon>Lysobacterales</taxon>
        <taxon>Lysobacteraceae</taxon>
        <taxon>Thermomonas</taxon>
    </lineage>
</organism>
<dbReference type="PANTHER" id="PTHR44757:SF2">
    <property type="entry name" value="BIOFILM ARCHITECTURE MAINTENANCE PROTEIN MBAA"/>
    <property type="match status" value="1"/>
</dbReference>
<dbReference type="PANTHER" id="PTHR44757">
    <property type="entry name" value="DIGUANYLATE CYCLASE DGCP"/>
    <property type="match status" value="1"/>
</dbReference>
<sequence>MNGSSASIPPTPIPTAQRRREGALAGIAGTLAQTLPVGACVRVEWRQSVLGAGSDSAGGEAQGAGLLRQEWRGPDGADLTIVASHPQPWPEGVASYWLAGARQLLEQAVRQALAEQRIASLQRSEQLRQALYEIADLAGSNLDLPVMLRRVHAIVGELMYAENFYIVLYDHIRRTMRFLYFVDQLDPWRNDPDQEIPVTDEENTLTMRLLRSGDTLRGPSAELRAQFGIPRGDDSGPDSADWLGVPMSRDERIAGALVVQNYHQADVYSDDDRVLLAYVAQHVLTALERRDARRRLEARVAERTTELRRANEELQAEVFERKRMQEIQRALFRIAELSMTSDSLDSFYAEVHDIVSELLYAQNFYIAMVSDDGSMLEFPYSVDERDVDRAPRKLAAGLTEYVLGNGKPLLADRARIEALQAQGTVRSHGSLAHCWLGVPLMHEDKVVGVIAVQSYSADIHFSVRDQDLLTFVAFHIGSSLARKQAQDRLMQAHANLEQRVSERTRELAETNAELVEQIGERMRAERRLIHQTRHDALTGLPNRLQLLERLARAITAAADDPQACFAVLFMDLDRFKLVNDSAGHAAGDELLVEAGRRIVGTVRGDDVVSRLGGDEFAILAEGLDGPGMAEELGRRVLSSLNAPLWVAGRELFPSASIGIALWHPRYRSGEEMLRDADAAMYRAKSDGRDRCAMFDEQMHREATRSLDMETDLRRAIQAERFVPYYQPIVRMDSGEPVGQEALLRWRHEQQGLLVPGEFLDVGEDSGLIEQIDWLLYARVIEDLSRHPLPGYAAINVSPRHFRAPDFAIRLLSLLETAGVAPERLRIEITEVALLDDAPRTLESLALLRSHGVLAQLDDFGTGFSALSYLHRFPIASLKIDRSFVAGLESDGYAESVAVIRAIVALATSLGIELIAEGVETRHQRDRLLELGCIYAQGFLFSPPVPLPAA</sequence>
<dbReference type="CDD" id="cd01948">
    <property type="entry name" value="EAL"/>
    <property type="match status" value="1"/>
</dbReference>
<dbReference type="Proteomes" id="UP000308508">
    <property type="component" value="Unassembled WGS sequence"/>
</dbReference>
<feature type="domain" description="EAL" evidence="2">
    <location>
        <begin position="705"/>
        <end position="949"/>
    </location>
</feature>
<dbReference type="STRING" id="1123377.GCA_000423885_01813"/>
<dbReference type="EMBL" id="SROY01000002">
    <property type="protein sequence ID" value="TLX22089.1"/>
    <property type="molecule type" value="Genomic_DNA"/>
</dbReference>
<dbReference type="Gene3D" id="3.30.450.40">
    <property type="match status" value="2"/>
</dbReference>
<dbReference type="InterPro" id="IPR043128">
    <property type="entry name" value="Rev_trsase/Diguanyl_cyclase"/>
</dbReference>
<dbReference type="Gene3D" id="3.30.70.270">
    <property type="match status" value="1"/>
</dbReference>
<evidence type="ECO:0000259" key="2">
    <source>
        <dbReference type="PROSITE" id="PS50883"/>
    </source>
</evidence>
<dbReference type="SUPFAM" id="SSF55073">
    <property type="entry name" value="Nucleotide cyclase"/>
    <property type="match status" value="1"/>
</dbReference>
<feature type="coiled-coil region" evidence="1">
    <location>
        <begin position="493"/>
        <end position="527"/>
    </location>
</feature>
<dbReference type="PROSITE" id="PS50887">
    <property type="entry name" value="GGDEF"/>
    <property type="match status" value="1"/>
</dbReference>
<name>A0A5R9PF03_9GAMM</name>
<evidence type="ECO:0000313" key="4">
    <source>
        <dbReference type="EMBL" id="TLX22089.1"/>
    </source>
</evidence>
<dbReference type="NCBIfam" id="TIGR00254">
    <property type="entry name" value="GGDEF"/>
    <property type="match status" value="1"/>
</dbReference>
<dbReference type="SMART" id="SM00052">
    <property type="entry name" value="EAL"/>
    <property type="match status" value="1"/>
</dbReference>
<dbReference type="InterPro" id="IPR000160">
    <property type="entry name" value="GGDEF_dom"/>
</dbReference>
<evidence type="ECO:0000256" key="1">
    <source>
        <dbReference type="SAM" id="Coils"/>
    </source>
</evidence>
<dbReference type="PROSITE" id="PS50883">
    <property type="entry name" value="EAL"/>
    <property type="match status" value="1"/>
</dbReference>
<dbReference type="SUPFAM" id="SSF141868">
    <property type="entry name" value="EAL domain-like"/>
    <property type="match status" value="1"/>
</dbReference>
<dbReference type="AlphaFoldDB" id="A0A5R9PF03"/>
<dbReference type="Pfam" id="PF00990">
    <property type="entry name" value="GGDEF"/>
    <property type="match status" value="1"/>
</dbReference>
<dbReference type="InterPro" id="IPR029787">
    <property type="entry name" value="Nucleotide_cyclase"/>
</dbReference>
<reference evidence="4 5" key="1">
    <citation type="submission" date="2019-04" db="EMBL/GenBank/DDBJ databases">
        <authorList>
            <person name="Grouzdev D.S."/>
            <person name="Nazina T.N."/>
        </authorList>
    </citation>
    <scope>NUCLEOTIDE SEQUENCE [LARGE SCALE GENOMIC DNA]</scope>
    <source>
        <strain evidence="4 5">SHC 3-19</strain>
    </source>
</reference>